<evidence type="ECO:0000313" key="1">
    <source>
        <dbReference type="EMBL" id="KAG7639169.1"/>
    </source>
</evidence>
<protein>
    <submittedName>
        <fullName evidence="1">Uncharacterized protein</fullName>
    </submittedName>
</protein>
<name>A0A8T2FU21_9BRAS</name>
<evidence type="ECO:0000313" key="2">
    <source>
        <dbReference type="Proteomes" id="UP000694240"/>
    </source>
</evidence>
<organism evidence="1 2">
    <name type="scientific">Arabidopsis thaliana x Arabidopsis arenosa</name>
    <dbReference type="NCBI Taxonomy" id="1240361"/>
    <lineage>
        <taxon>Eukaryota</taxon>
        <taxon>Viridiplantae</taxon>
        <taxon>Streptophyta</taxon>
        <taxon>Embryophyta</taxon>
        <taxon>Tracheophyta</taxon>
        <taxon>Spermatophyta</taxon>
        <taxon>Magnoliopsida</taxon>
        <taxon>eudicotyledons</taxon>
        <taxon>Gunneridae</taxon>
        <taxon>Pentapetalae</taxon>
        <taxon>rosids</taxon>
        <taxon>malvids</taxon>
        <taxon>Brassicales</taxon>
        <taxon>Brassicaceae</taxon>
        <taxon>Camelineae</taxon>
        <taxon>Arabidopsis</taxon>
    </lineage>
</organism>
<reference evidence="1 2" key="1">
    <citation type="submission" date="2020-12" db="EMBL/GenBank/DDBJ databases">
        <title>Concerted genomic and epigenomic changes stabilize Arabidopsis allopolyploids.</title>
        <authorList>
            <person name="Chen Z."/>
        </authorList>
    </citation>
    <scope>NUCLEOTIDE SEQUENCE [LARGE SCALE GENOMIC DNA]</scope>
    <source>
        <strain evidence="1">Allo738</strain>
        <tissue evidence="1">Leaf</tissue>
    </source>
</reference>
<keyword evidence="2" id="KW-1185">Reference proteome</keyword>
<proteinExistence type="predicted"/>
<gene>
    <name evidence="1" type="ORF">ISN45_At02g035240</name>
</gene>
<sequence length="53" mass="6201">MLKSERHFPYNIELCIHVGDANDMLINKKEARLTMKLKREIKVKSDVMTVTLV</sequence>
<dbReference type="EMBL" id="JAEFBK010000002">
    <property type="protein sequence ID" value="KAG7639169.1"/>
    <property type="molecule type" value="Genomic_DNA"/>
</dbReference>
<comment type="caution">
    <text evidence="1">The sequence shown here is derived from an EMBL/GenBank/DDBJ whole genome shotgun (WGS) entry which is preliminary data.</text>
</comment>
<dbReference type="Proteomes" id="UP000694240">
    <property type="component" value="Chromosome 2"/>
</dbReference>
<accession>A0A8T2FU21</accession>
<dbReference type="AlphaFoldDB" id="A0A8T2FU21"/>